<dbReference type="InterPro" id="IPR016040">
    <property type="entry name" value="NAD(P)-bd_dom"/>
</dbReference>
<feature type="non-terminal residue" evidence="2">
    <location>
        <position position="1"/>
    </location>
</feature>
<name>A0A835ZDA8_9STRA</name>
<protein>
    <recommendedName>
        <fullName evidence="1">NAD(P)-binding domain-containing protein</fullName>
    </recommendedName>
</protein>
<dbReference type="GO" id="GO:0005739">
    <property type="term" value="C:mitochondrion"/>
    <property type="evidence" value="ECO:0007669"/>
    <property type="project" value="TreeGrafter"/>
</dbReference>
<dbReference type="AlphaFoldDB" id="A0A835ZDA8"/>
<organism evidence="2 3">
    <name type="scientific">Tribonema minus</name>
    <dbReference type="NCBI Taxonomy" id="303371"/>
    <lineage>
        <taxon>Eukaryota</taxon>
        <taxon>Sar</taxon>
        <taxon>Stramenopiles</taxon>
        <taxon>Ochrophyta</taxon>
        <taxon>PX clade</taxon>
        <taxon>Xanthophyceae</taxon>
        <taxon>Tribonematales</taxon>
        <taxon>Tribonemataceae</taxon>
        <taxon>Tribonema</taxon>
    </lineage>
</organism>
<proteinExistence type="predicted"/>
<dbReference type="InterPro" id="IPR051207">
    <property type="entry name" value="ComplexI_NDUFA9_subunit"/>
</dbReference>
<evidence type="ECO:0000259" key="1">
    <source>
        <dbReference type="Pfam" id="PF13460"/>
    </source>
</evidence>
<reference evidence="2" key="1">
    <citation type="submission" date="2021-02" db="EMBL/GenBank/DDBJ databases">
        <title>First Annotated Genome of the Yellow-green Alga Tribonema minus.</title>
        <authorList>
            <person name="Mahan K.M."/>
        </authorList>
    </citation>
    <scope>NUCLEOTIDE SEQUENCE</scope>
    <source>
        <strain evidence="2">UTEX B ZZ1240</strain>
    </source>
</reference>
<dbReference type="GO" id="GO:0044877">
    <property type="term" value="F:protein-containing complex binding"/>
    <property type="evidence" value="ECO:0007669"/>
    <property type="project" value="TreeGrafter"/>
</dbReference>
<comment type="caution">
    <text evidence="2">The sequence shown here is derived from an EMBL/GenBank/DDBJ whole genome shotgun (WGS) entry which is preliminary data.</text>
</comment>
<dbReference type="Proteomes" id="UP000664859">
    <property type="component" value="Unassembled WGS sequence"/>
</dbReference>
<dbReference type="OrthoDB" id="276721at2759"/>
<dbReference type="PANTHER" id="PTHR12126">
    <property type="entry name" value="NADH-UBIQUINONE OXIDOREDUCTASE 39 KDA SUBUNIT-RELATED"/>
    <property type="match status" value="1"/>
</dbReference>
<dbReference type="SUPFAM" id="SSF51735">
    <property type="entry name" value="NAD(P)-binding Rossmann-fold domains"/>
    <property type="match status" value="1"/>
</dbReference>
<dbReference type="Pfam" id="PF13460">
    <property type="entry name" value="NAD_binding_10"/>
    <property type="match status" value="1"/>
</dbReference>
<evidence type="ECO:0000313" key="3">
    <source>
        <dbReference type="Proteomes" id="UP000664859"/>
    </source>
</evidence>
<accession>A0A835ZDA8</accession>
<dbReference type="Gene3D" id="3.40.50.720">
    <property type="entry name" value="NAD(P)-binding Rossmann-like Domain"/>
    <property type="match status" value="1"/>
</dbReference>
<evidence type="ECO:0000313" key="2">
    <source>
        <dbReference type="EMBL" id="KAG5188209.1"/>
    </source>
</evidence>
<dbReference type="PANTHER" id="PTHR12126:SF5">
    <property type="entry name" value="OS04G0403500 PROTEIN"/>
    <property type="match status" value="1"/>
</dbReference>
<feature type="domain" description="NAD(P)-binding" evidence="1">
    <location>
        <begin position="63"/>
        <end position="213"/>
    </location>
</feature>
<gene>
    <name evidence="2" type="ORF">JKP88DRAFT_136857</name>
</gene>
<sequence length="312" mass="33303">VAMSSSEPEFIDASFVDAVPIEKKVVLIEEDTAPSDVSPVQMSDERPIVTEPAPFTGKVFVAGATGFVGSKVCQELIKQGAKVVGLSRSGKRKPTEAEWWEDDVEAWIAASALDVDSYKSALEGCDSVVSCIGGFGATDSYLNLVNGDCTIKLCEAAKEAGVPRFVFVSVHEYKLPTAVARTGYFAGKRRAEARIGELYGADGYVLRPAFIYGQKKVTFTNPFSYEKKTVTLPLEKIGEPAAKITAMNPIKRLANSGLPLADTVYTQPLSVDEVAFAASRCAAGTATAGVTVRLPSETGANVLTVDDIKRMK</sequence>
<keyword evidence="3" id="KW-1185">Reference proteome</keyword>
<dbReference type="InterPro" id="IPR036291">
    <property type="entry name" value="NAD(P)-bd_dom_sf"/>
</dbReference>
<dbReference type="EMBL" id="JAFCMP010000075">
    <property type="protein sequence ID" value="KAG5188209.1"/>
    <property type="molecule type" value="Genomic_DNA"/>
</dbReference>
<feature type="non-terminal residue" evidence="2">
    <location>
        <position position="312"/>
    </location>
</feature>